<evidence type="ECO:0000313" key="3">
    <source>
        <dbReference type="Proteomes" id="UP000248961"/>
    </source>
</evidence>
<dbReference type="AlphaFoldDB" id="A0A395I0P6"/>
<feature type="signal peptide" evidence="1">
    <location>
        <begin position="1"/>
        <end position="20"/>
    </location>
</feature>
<keyword evidence="1" id="KW-0732">Signal</keyword>
<protein>
    <recommendedName>
        <fullName evidence="4">Ferritin-like domain-containing protein</fullName>
    </recommendedName>
</protein>
<feature type="chain" id="PRO_5017264467" description="Ferritin-like domain-containing protein" evidence="1">
    <location>
        <begin position="21"/>
        <end position="256"/>
    </location>
</feature>
<dbReference type="Proteomes" id="UP000248961">
    <property type="component" value="Unassembled WGS sequence"/>
</dbReference>
<dbReference type="EMBL" id="KZ824282">
    <property type="protein sequence ID" value="RAL12718.1"/>
    <property type="molecule type" value="Genomic_DNA"/>
</dbReference>
<evidence type="ECO:0000256" key="1">
    <source>
        <dbReference type="SAM" id="SignalP"/>
    </source>
</evidence>
<dbReference type="RefSeq" id="XP_025551872.1">
    <property type="nucleotide sequence ID" value="XM_025695157.1"/>
</dbReference>
<dbReference type="Pfam" id="PF13668">
    <property type="entry name" value="Ferritin_2"/>
    <property type="match status" value="1"/>
</dbReference>
<reference evidence="2 3" key="1">
    <citation type="submission" date="2018-02" db="EMBL/GenBank/DDBJ databases">
        <title>The genomes of Aspergillus section Nigri reveals drivers in fungal speciation.</title>
        <authorList>
            <consortium name="DOE Joint Genome Institute"/>
            <person name="Vesth T.C."/>
            <person name="Nybo J."/>
            <person name="Theobald S."/>
            <person name="Brandl J."/>
            <person name="Frisvad J.C."/>
            <person name="Nielsen K.F."/>
            <person name="Lyhne E.K."/>
            <person name="Kogle M.E."/>
            <person name="Kuo A."/>
            <person name="Riley R."/>
            <person name="Clum A."/>
            <person name="Nolan M."/>
            <person name="Lipzen A."/>
            <person name="Salamov A."/>
            <person name="Henrissat B."/>
            <person name="Wiebenga A."/>
            <person name="De vries R.P."/>
            <person name="Grigoriev I.V."/>
            <person name="Mortensen U.H."/>
            <person name="Andersen M.R."/>
            <person name="Baker S.E."/>
        </authorList>
    </citation>
    <scope>NUCLEOTIDE SEQUENCE [LARGE SCALE GENOMIC DNA]</scope>
    <source>
        <strain evidence="2 3">CBS 101889</strain>
    </source>
</reference>
<proteinExistence type="predicted"/>
<sequence length="256" mass="26825">MRFLSTVSQLLLAGVAVAQGSSGNCSPSSSDVQVVEYGYALSYFLDRYYNQVALNQTFLMSATNDSDAEYYPNFQGIQRLNRLGVRAVQQLGSRISGFTAPNCSFTFPSASGGDEFVKNALTLESTVAGAYIALAGYTQAPEVSFLWARLAAEHTAHAYYLASNQQDVLFPANSSGLVPAYSPAFVLSTDSQKGNMGRYLGNCVTAPPAPCGQTLFIGPLGATLAANVSASAAASSSASLSASATPSPSWAKRALF</sequence>
<organism evidence="2 3">
    <name type="scientific">Aspergillus homomorphus (strain CBS 101889)</name>
    <dbReference type="NCBI Taxonomy" id="1450537"/>
    <lineage>
        <taxon>Eukaryota</taxon>
        <taxon>Fungi</taxon>
        <taxon>Dikarya</taxon>
        <taxon>Ascomycota</taxon>
        <taxon>Pezizomycotina</taxon>
        <taxon>Eurotiomycetes</taxon>
        <taxon>Eurotiomycetidae</taxon>
        <taxon>Eurotiales</taxon>
        <taxon>Aspergillaceae</taxon>
        <taxon>Aspergillus</taxon>
        <taxon>Aspergillus subgen. Circumdati</taxon>
    </lineage>
</organism>
<gene>
    <name evidence="2" type="ORF">BO97DRAFT_405295</name>
</gene>
<name>A0A395I0P6_ASPHC</name>
<evidence type="ECO:0000313" key="2">
    <source>
        <dbReference type="EMBL" id="RAL12718.1"/>
    </source>
</evidence>
<dbReference type="VEuPathDB" id="FungiDB:BO97DRAFT_405295"/>
<dbReference type="GeneID" id="37199446"/>
<accession>A0A395I0P6</accession>
<keyword evidence="3" id="KW-1185">Reference proteome</keyword>
<dbReference type="OrthoDB" id="4363568at2759"/>
<evidence type="ECO:0008006" key="4">
    <source>
        <dbReference type="Google" id="ProtNLM"/>
    </source>
</evidence>